<evidence type="ECO:0000256" key="3">
    <source>
        <dbReference type="ARBA" id="ARBA00022840"/>
    </source>
</evidence>
<name>A0ABS4E959_9FIRM</name>
<keyword evidence="1" id="KW-0813">Transport</keyword>
<evidence type="ECO:0000313" key="6">
    <source>
        <dbReference type="Proteomes" id="UP000767291"/>
    </source>
</evidence>
<dbReference type="SUPFAM" id="SSF52540">
    <property type="entry name" value="P-loop containing nucleoside triphosphate hydrolases"/>
    <property type="match status" value="1"/>
</dbReference>
<dbReference type="InterPro" id="IPR027417">
    <property type="entry name" value="P-loop_NTPase"/>
</dbReference>
<proteinExistence type="predicted"/>
<dbReference type="InterPro" id="IPR003593">
    <property type="entry name" value="AAA+_ATPase"/>
</dbReference>
<dbReference type="Proteomes" id="UP000767291">
    <property type="component" value="Unassembled WGS sequence"/>
</dbReference>
<dbReference type="RefSeq" id="WP_209455991.1">
    <property type="nucleotide sequence ID" value="NZ_BAAACS010000012.1"/>
</dbReference>
<gene>
    <name evidence="5" type="ORF">J2Z43_000870</name>
</gene>
<evidence type="ECO:0000313" key="5">
    <source>
        <dbReference type="EMBL" id="MBP1854480.1"/>
    </source>
</evidence>
<dbReference type="PANTHER" id="PTHR42781:SF4">
    <property type="entry name" value="SPERMIDINE_PUTRESCINE IMPORT ATP-BINDING PROTEIN POTA"/>
    <property type="match status" value="1"/>
</dbReference>
<evidence type="ECO:0000256" key="1">
    <source>
        <dbReference type="ARBA" id="ARBA00022448"/>
    </source>
</evidence>
<dbReference type="PROSITE" id="PS50893">
    <property type="entry name" value="ABC_TRANSPORTER_2"/>
    <property type="match status" value="1"/>
</dbReference>
<dbReference type="PANTHER" id="PTHR42781">
    <property type="entry name" value="SPERMIDINE/PUTRESCINE IMPORT ATP-BINDING PROTEIN POTA"/>
    <property type="match status" value="1"/>
</dbReference>
<dbReference type="InterPro" id="IPR050093">
    <property type="entry name" value="ABC_SmlMolc_Importer"/>
</dbReference>
<dbReference type="PROSITE" id="PS00211">
    <property type="entry name" value="ABC_TRANSPORTER_1"/>
    <property type="match status" value="1"/>
</dbReference>
<protein>
    <submittedName>
        <fullName evidence="5">ABC-type Fe3+/spermidine/putrescine transport system ATPase subunit</fullName>
    </submittedName>
</protein>
<reference evidence="5 6" key="1">
    <citation type="submission" date="2021-03" db="EMBL/GenBank/DDBJ databases">
        <title>Genomic Encyclopedia of Type Strains, Phase IV (KMG-IV): sequencing the most valuable type-strain genomes for metagenomic binning, comparative biology and taxonomic classification.</title>
        <authorList>
            <person name="Goeker M."/>
        </authorList>
    </citation>
    <scope>NUCLEOTIDE SEQUENCE [LARGE SCALE GENOMIC DNA]</scope>
    <source>
        <strain evidence="5 6">DSM 1289</strain>
    </source>
</reference>
<organism evidence="5 6">
    <name type="scientific">Metaclostridioides mangenotii</name>
    <dbReference type="NCBI Taxonomy" id="1540"/>
    <lineage>
        <taxon>Bacteria</taxon>
        <taxon>Bacillati</taxon>
        <taxon>Bacillota</taxon>
        <taxon>Clostridia</taxon>
        <taxon>Peptostreptococcales</taxon>
        <taxon>Peptostreptococcaceae</taxon>
        <taxon>Metaclostridioides</taxon>
    </lineage>
</organism>
<evidence type="ECO:0000256" key="2">
    <source>
        <dbReference type="ARBA" id="ARBA00022741"/>
    </source>
</evidence>
<dbReference type="Gene3D" id="3.40.50.300">
    <property type="entry name" value="P-loop containing nucleotide triphosphate hydrolases"/>
    <property type="match status" value="1"/>
</dbReference>
<accession>A0ABS4E959</accession>
<dbReference type="InterPro" id="IPR003439">
    <property type="entry name" value="ABC_transporter-like_ATP-bd"/>
</dbReference>
<dbReference type="EMBL" id="JAGGJX010000001">
    <property type="protein sequence ID" value="MBP1854480.1"/>
    <property type="molecule type" value="Genomic_DNA"/>
</dbReference>
<dbReference type="InterPro" id="IPR017871">
    <property type="entry name" value="ABC_transporter-like_CS"/>
</dbReference>
<sequence>MLKIENLSLELPSFSLRDNSLSIDGCKYFVLLGSSGSGKTLFLETLAGRYKDAKGKILCDDLVISDLPPEKRNIGFVYQNFELFPNMNVEENIKFPLQLMKVNLDIQNEKVDKLVDLLQIKGLKKRYPKNLSGGEKQRVAFARALVAEPSILLLDEPMSSLDYITKKRVSSILKDVYTEYKPTVIHVTHDISEAMFFAHNIGIMNNGKIEHIFKIDDEIKQKGESFFYEYI</sequence>
<keyword evidence="2" id="KW-0547">Nucleotide-binding</keyword>
<keyword evidence="6" id="KW-1185">Reference proteome</keyword>
<dbReference type="SMART" id="SM00382">
    <property type="entry name" value="AAA"/>
    <property type="match status" value="1"/>
</dbReference>
<keyword evidence="3" id="KW-0067">ATP-binding</keyword>
<dbReference type="Pfam" id="PF00005">
    <property type="entry name" value="ABC_tran"/>
    <property type="match status" value="1"/>
</dbReference>
<feature type="domain" description="ABC transporter" evidence="4">
    <location>
        <begin position="2"/>
        <end position="231"/>
    </location>
</feature>
<evidence type="ECO:0000259" key="4">
    <source>
        <dbReference type="PROSITE" id="PS50893"/>
    </source>
</evidence>
<comment type="caution">
    <text evidence="5">The sequence shown here is derived from an EMBL/GenBank/DDBJ whole genome shotgun (WGS) entry which is preliminary data.</text>
</comment>